<keyword evidence="1" id="KW-0472">Membrane</keyword>
<feature type="transmembrane region" description="Helical" evidence="1">
    <location>
        <begin position="42"/>
        <end position="60"/>
    </location>
</feature>
<keyword evidence="3" id="KW-1185">Reference proteome</keyword>
<accession>A0ABZ3FHL5</accession>
<keyword evidence="1" id="KW-0812">Transmembrane</keyword>
<evidence type="ECO:0000313" key="3">
    <source>
        <dbReference type="Proteomes" id="UP001477947"/>
    </source>
</evidence>
<keyword evidence="1" id="KW-1133">Transmembrane helix</keyword>
<dbReference type="Proteomes" id="UP001477947">
    <property type="component" value="Chromosome"/>
</dbReference>
<proteinExistence type="predicted"/>
<name>A0ABZ3FHL5_9FIRM</name>
<feature type="transmembrane region" description="Helical" evidence="1">
    <location>
        <begin position="122"/>
        <end position="141"/>
    </location>
</feature>
<evidence type="ECO:0008006" key="4">
    <source>
        <dbReference type="Google" id="ProtNLM"/>
    </source>
</evidence>
<feature type="transmembrane region" description="Helical" evidence="1">
    <location>
        <begin position="266"/>
        <end position="283"/>
    </location>
</feature>
<dbReference type="EMBL" id="CP154622">
    <property type="protein sequence ID" value="XAM42216.1"/>
    <property type="molecule type" value="Genomic_DNA"/>
</dbReference>
<dbReference type="RefSeq" id="WP_276632240.1">
    <property type="nucleotide sequence ID" value="NZ_CP154622.1"/>
</dbReference>
<sequence>MEALLISILVTLLCDVYLQGSGTVELRKDGSSAKNRCIGNLVHFAQIFIPFTIIIGVLYSKHISFINVIRYTSLISIIHILIDIIKCWTFKVVTDENKFKFLKAYNLVSDKKIFNIGFGEDILFLVDQILHLIFTILIFANSKLMNLRAITYIDQPLFYKILLFIIVFIYTVRCGELFIDLFFEKAFKNIKQQTIKDNSKEESINRLVCSIDRVATYFALNNGGIVEEYDEFNEQIDEPAITEETDESKKNDENISRYIGILERSIVIILVICNNYSSIALLLTGKSLARMGDFKDRDFAVKFIVGTFLSIFIGIVGGETYKFILNNFIM</sequence>
<evidence type="ECO:0000256" key="1">
    <source>
        <dbReference type="SAM" id="Phobius"/>
    </source>
</evidence>
<evidence type="ECO:0000313" key="2">
    <source>
        <dbReference type="EMBL" id="XAM42216.1"/>
    </source>
</evidence>
<feature type="transmembrane region" description="Helical" evidence="1">
    <location>
        <begin position="303"/>
        <end position="324"/>
    </location>
</feature>
<protein>
    <recommendedName>
        <fullName evidence="4">DUF3307 domain-containing protein</fullName>
    </recommendedName>
</protein>
<organism evidence="2 3">
    <name type="scientific">Terrisporobacter petrolearius</name>
    <dbReference type="NCBI Taxonomy" id="1460447"/>
    <lineage>
        <taxon>Bacteria</taxon>
        <taxon>Bacillati</taxon>
        <taxon>Bacillota</taxon>
        <taxon>Clostridia</taxon>
        <taxon>Peptostreptococcales</taxon>
        <taxon>Peptostreptococcaceae</taxon>
        <taxon>Terrisporobacter</taxon>
    </lineage>
</organism>
<reference evidence="2 3" key="1">
    <citation type="submission" date="2024-04" db="EMBL/GenBank/DDBJ databases">
        <title>Isolation and characterization of novel acetogenic strains of the genera Terrisporobacter and Acetoanaerobium.</title>
        <authorList>
            <person name="Boeer T."/>
            <person name="Schueler M.A."/>
            <person name="Lueschen A."/>
            <person name="Eysell L."/>
            <person name="Droege J."/>
            <person name="Heinemann M."/>
            <person name="Engelhardt L."/>
            <person name="Basen M."/>
            <person name="Daniel R."/>
        </authorList>
    </citation>
    <scope>NUCLEOTIDE SEQUENCE [LARGE SCALE GENOMIC DNA]</scope>
    <source>
        <strain evidence="2 3">ELB</strain>
    </source>
</reference>
<dbReference type="InterPro" id="IPR021737">
    <property type="entry name" value="Phage_phiKZ_Orf197"/>
</dbReference>
<feature type="transmembrane region" description="Helical" evidence="1">
    <location>
        <begin position="161"/>
        <end position="183"/>
    </location>
</feature>
<dbReference type="Pfam" id="PF11750">
    <property type="entry name" value="DUF3307"/>
    <property type="match status" value="1"/>
</dbReference>
<gene>
    <name evidence="2" type="ORF">TPELB_25290</name>
</gene>